<keyword evidence="3" id="KW-1185">Reference proteome</keyword>
<protein>
    <submittedName>
        <fullName evidence="2">Peptidase</fullName>
    </submittedName>
</protein>
<gene>
    <name evidence="2" type="ORF">EXZ61_14660</name>
</gene>
<proteinExistence type="predicted"/>
<dbReference type="RefSeq" id="WP_142812467.1">
    <property type="nucleotide sequence ID" value="NZ_CP036282.1"/>
</dbReference>
<accession>A0A515ERM9</accession>
<organism evidence="2 3">
    <name type="scientific">Rhodoferax aquaticus</name>
    <dbReference type="NCBI Taxonomy" id="2527691"/>
    <lineage>
        <taxon>Bacteria</taxon>
        <taxon>Pseudomonadati</taxon>
        <taxon>Pseudomonadota</taxon>
        <taxon>Betaproteobacteria</taxon>
        <taxon>Burkholderiales</taxon>
        <taxon>Comamonadaceae</taxon>
        <taxon>Rhodoferax</taxon>
    </lineage>
</organism>
<evidence type="ECO:0000313" key="2">
    <source>
        <dbReference type="EMBL" id="QDL55309.1"/>
    </source>
</evidence>
<reference evidence="3" key="1">
    <citation type="submission" date="2019-02" db="EMBL/GenBank/DDBJ databases">
        <title>Complete genome sequence of Rhodoferax sp. Gr-4.</title>
        <authorList>
            <person name="Jin L."/>
        </authorList>
    </citation>
    <scope>NUCLEOTIDE SEQUENCE [LARGE SCALE GENOMIC DNA]</scope>
    <source>
        <strain evidence="3">Gr-4</strain>
    </source>
</reference>
<dbReference type="AlphaFoldDB" id="A0A515ERM9"/>
<feature type="coiled-coil region" evidence="1">
    <location>
        <begin position="241"/>
        <end position="268"/>
    </location>
</feature>
<dbReference type="EMBL" id="CP036282">
    <property type="protein sequence ID" value="QDL55309.1"/>
    <property type="molecule type" value="Genomic_DNA"/>
</dbReference>
<dbReference type="KEGG" id="rhg:EXZ61_14660"/>
<reference evidence="3" key="2">
    <citation type="journal article" date="2020" name="Int. J. Syst. Evol. Microbiol.">
        <title>Genomic insights into a novel species Rhodoferax aquaticus sp. nov., isolated from freshwater.</title>
        <authorList>
            <person name="Li T."/>
            <person name="Zhuo Y."/>
            <person name="Jin C.Z."/>
            <person name="Wu X."/>
            <person name="Ko S.R."/>
            <person name="Jin F.J."/>
            <person name="Ahn C.Y."/>
            <person name="Oh H.M."/>
            <person name="Lee H.G."/>
            <person name="Jin L."/>
        </authorList>
    </citation>
    <scope>NUCLEOTIDE SEQUENCE [LARGE SCALE GENOMIC DNA]</scope>
    <source>
        <strain evidence="3">Gr-4</strain>
    </source>
</reference>
<evidence type="ECO:0000313" key="3">
    <source>
        <dbReference type="Proteomes" id="UP000317365"/>
    </source>
</evidence>
<name>A0A515ERM9_9BURK</name>
<sequence>MPKAKPLLNTAEPLHIFKPGRHTPMSGQSLSFSEATLQATVAAYNPALHEAPLVVGHPSHDLPAYGWVTALSFSDGNGNGDTDAGLYATAGQVNTDFADMVAAGAFKKISASFYEPDAPQNPVPGVYYLRHVGFLGAQAPAVKGLRNPSFADSEEGVVTFGEWDDVDNANLWRSLRDWVLAKFGQEDADKAIPGYMVKSVEQGAQDELRKAQAENASTVLPATPYFSEPQRQESTVTEEEAAQLRKELQAQTALNARLQADAKALRLQGLHAANVAFCEALQGITPAFREVAVATLDHLTAQETVVEFGEGETKVPLLDSLKALFQALPAAVEFGEHATKDKVGASTVDFSDAQSISDAATAYQAQAKGKGIDVSHTQAVAAVTAKRS</sequence>
<dbReference type="Proteomes" id="UP000317365">
    <property type="component" value="Chromosome"/>
</dbReference>
<evidence type="ECO:0000256" key="1">
    <source>
        <dbReference type="SAM" id="Coils"/>
    </source>
</evidence>
<keyword evidence="1" id="KW-0175">Coiled coil</keyword>